<proteinExistence type="predicted"/>
<evidence type="ECO:0000259" key="1">
    <source>
        <dbReference type="Pfam" id="PF13649"/>
    </source>
</evidence>
<dbReference type="SUPFAM" id="SSF53335">
    <property type="entry name" value="S-adenosyl-L-methionine-dependent methyltransferases"/>
    <property type="match status" value="1"/>
</dbReference>
<dbReference type="Pfam" id="PF13649">
    <property type="entry name" value="Methyltransf_25"/>
    <property type="match status" value="1"/>
</dbReference>
<dbReference type="InterPro" id="IPR041698">
    <property type="entry name" value="Methyltransf_25"/>
</dbReference>
<accession>A0ABN3K4H4</accession>
<evidence type="ECO:0000313" key="2">
    <source>
        <dbReference type="EMBL" id="GAA2446642.1"/>
    </source>
</evidence>
<evidence type="ECO:0000313" key="3">
    <source>
        <dbReference type="Proteomes" id="UP001501231"/>
    </source>
</evidence>
<dbReference type="InterPro" id="IPR029063">
    <property type="entry name" value="SAM-dependent_MTases_sf"/>
</dbReference>
<comment type="caution">
    <text evidence="2">The sequence shown here is derived from an EMBL/GenBank/DDBJ whole genome shotgun (WGS) entry which is preliminary data.</text>
</comment>
<sequence length="203" mass="22172">MECERRAVELARGRVLDVGCAVGRHMLAIAETCQVVGIDPSPGAVAIARAQGLDARLGSIQEPGGLGTFDSIMLLGGNLGLLASREEAPKVLDGFARLARADARLLAVGHDPYTVQLTDHQHYHLLNRRQGRLPGQVRMRLRYRGWSSSWFSRLLMSCDELARLIVNSEDWVMERCGQPDDLGFYLAVLRRKPGTGPDGVLGG</sequence>
<keyword evidence="3" id="KW-1185">Reference proteome</keyword>
<dbReference type="Proteomes" id="UP001501231">
    <property type="component" value="Unassembled WGS sequence"/>
</dbReference>
<reference evidence="2 3" key="1">
    <citation type="journal article" date="2019" name="Int. J. Syst. Evol. Microbiol.">
        <title>The Global Catalogue of Microorganisms (GCM) 10K type strain sequencing project: providing services to taxonomists for standard genome sequencing and annotation.</title>
        <authorList>
            <consortium name="The Broad Institute Genomics Platform"/>
            <consortium name="The Broad Institute Genome Sequencing Center for Infectious Disease"/>
            <person name="Wu L."/>
            <person name="Ma J."/>
        </authorList>
    </citation>
    <scope>NUCLEOTIDE SEQUENCE [LARGE SCALE GENOMIC DNA]</scope>
    <source>
        <strain evidence="2 3">JCM 3325</strain>
    </source>
</reference>
<organism evidence="2 3">
    <name type="scientific">Actinomadura vinacea</name>
    <dbReference type="NCBI Taxonomy" id="115336"/>
    <lineage>
        <taxon>Bacteria</taxon>
        <taxon>Bacillati</taxon>
        <taxon>Actinomycetota</taxon>
        <taxon>Actinomycetes</taxon>
        <taxon>Streptosporangiales</taxon>
        <taxon>Thermomonosporaceae</taxon>
        <taxon>Actinomadura</taxon>
    </lineage>
</organism>
<dbReference type="EMBL" id="BAAARW010000030">
    <property type="protein sequence ID" value="GAA2446642.1"/>
    <property type="molecule type" value="Genomic_DNA"/>
</dbReference>
<dbReference type="Gene3D" id="3.40.50.150">
    <property type="entry name" value="Vaccinia Virus protein VP39"/>
    <property type="match status" value="1"/>
</dbReference>
<protein>
    <recommendedName>
        <fullName evidence="1">Methyltransferase domain-containing protein</fullName>
    </recommendedName>
</protein>
<feature type="domain" description="Methyltransferase" evidence="1">
    <location>
        <begin position="15"/>
        <end position="100"/>
    </location>
</feature>
<dbReference type="CDD" id="cd02440">
    <property type="entry name" value="AdoMet_MTases"/>
    <property type="match status" value="1"/>
</dbReference>
<name>A0ABN3K4H4_9ACTN</name>
<gene>
    <name evidence="2" type="ORF">GCM10010191_74660</name>
</gene>